<name>A0A6C0DX86_9ZZZZ</name>
<organism evidence="1">
    <name type="scientific">viral metagenome</name>
    <dbReference type="NCBI Taxonomy" id="1070528"/>
    <lineage>
        <taxon>unclassified sequences</taxon>
        <taxon>metagenomes</taxon>
        <taxon>organismal metagenomes</taxon>
    </lineage>
</organism>
<dbReference type="EMBL" id="MN739669">
    <property type="protein sequence ID" value="QHT19785.1"/>
    <property type="molecule type" value="Genomic_DNA"/>
</dbReference>
<protein>
    <submittedName>
        <fullName evidence="1">Uncharacterized protein</fullName>
    </submittedName>
</protein>
<dbReference type="AlphaFoldDB" id="A0A6C0DX86"/>
<reference evidence="1" key="1">
    <citation type="journal article" date="2020" name="Nature">
        <title>Giant virus diversity and host interactions through global metagenomics.</title>
        <authorList>
            <person name="Schulz F."/>
            <person name="Roux S."/>
            <person name="Paez-Espino D."/>
            <person name="Jungbluth S."/>
            <person name="Walsh D.A."/>
            <person name="Denef V.J."/>
            <person name="McMahon K.D."/>
            <person name="Konstantinidis K.T."/>
            <person name="Eloe-Fadrosh E.A."/>
            <person name="Kyrpides N.C."/>
            <person name="Woyke T."/>
        </authorList>
    </citation>
    <scope>NUCLEOTIDE SEQUENCE</scope>
    <source>
        <strain evidence="1">GVMAG-M-3300023174-5</strain>
    </source>
</reference>
<proteinExistence type="predicted"/>
<sequence length="58" mass="6790">MPMTTRSKTAKKVIYRRRVKNSTCRKVKRSTVCKRTSGCKYASGTKRRYCRKSKNRSA</sequence>
<evidence type="ECO:0000313" key="1">
    <source>
        <dbReference type="EMBL" id="QHT19785.1"/>
    </source>
</evidence>
<accession>A0A6C0DX86</accession>